<reference evidence="2" key="1">
    <citation type="submission" date="2021-01" db="EMBL/GenBank/DDBJ databases">
        <title>Paracoccus amoyensis sp. nov., isolated from the surface seawater along the coast of Xiamen Island, China.</title>
        <authorList>
            <person name="Lyu L."/>
        </authorList>
    </citation>
    <scope>NUCLEOTIDE SEQUENCE</scope>
    <source>
        <strain evidence="2">MJ17</strain>
    </source>
</reference>
<keyword evidence="3" id="KW-1185">Reference proteome</keyword>
<dbReference type="Proteomes" id="UP000640485">
    <property type="component" value="Unassembled WGS sequence"/>
</dbReference>
<evidence type="ECO:0000313" key="2">
    <source>
        <dbReference type="EMBL" id="MBK4216053.1"/>
    </source>
</evidence>
<dbReference type="SUPFAM" id="SSF53597">
    <property type="entry name" value="Dihydrofolate reductase-like"/>
    <property type="match status" value="1"/>
</dbReference>
<dbReference type="Pfam" id="PF01872">
    <property type="entry name" value="RibD_C"/>
    <property type="match status" value="1"/>
</dbReference>
<dbReference type="PANTHER" id="PTHR38011:SF11">
    <property type="entry name" value="2,5-DIAMINO-6-RIBOSYLAMINO-4(3H)-PYRIMIDINONE 5'-PHOSPHATE REDUCTASE"/>
    <property type="match status" value="1"/>
</dbReference>
<comment type="caution">
    <text evidence="2">The sequence shown here is derived from an EMBL/GenBank/DDBJ whole genome shotgun (WGS) entry which is preliminary data.</text>
</comment>
<evidence type="ECO:0000313" key="3">
    <source>
        <dbReference type="Proteomes" id="UP000640485"/>
    </source>
</evidence>
<dbReference type="EMBL" id="JAEPRQ010000002">
    <property type="protein sequence ID" value="MBK4216053.1"/>
    <property type="molecule type" value="Genomic_DNA"/>
</dbReference>
<accession>A0A934SE85</accession>
<dbReference type="GO" id="GO:0009231">
    <property type="term" value="P:riboflavin biosynthetic process"/>
    <property type="evidence" value="ECO:0007669"/>
    <property type="project" value="InterPro"/>
</dbReference>
<gene>
    <name evidence="2" type="ORF">JJJ17_08960</name>
</gene>
<protein>
    <submittedName>
        <fullName evidence="2">Dihydrofolate reductase</fullName>
    </submittedName>
</protein>
<organism evidence="2 3">
    <name type="scientific">Paracoccus caeni</name>
    <dbReference type="NCBI Taxonomy" id="657651"/>
    <lineage>
        <taxon>Bacteria</taxon>
        <taxon>Pseudomonadati</taxon>
        <taxon>Pseudomonadota</taxon>
        <taxon>Alphaproteobacteria</taxon>
        <taxon>Rhodobacterales</taxon>
        <taxon>Paracoccaceae</taxon>
        <taxon>Paracoccus</taxon>
    </lineage>
</organism>
<dbReference type="RefSeq" id="WP_200685576.1">
    <property type="nucleotide sequence ID" value="NZ_JAEPRQ010000002.1"/>
</dbReference>
<proteinExistence type="predicted"/>
<dbReference type="InterPro" id="IPR024072">
    <property type="entry name" value="DHFR-like_dom_sf"/>
</dbReference>
<sequence>MRKLVVWNVMTLDGYFEGEEAWDLRFHETIWGDEMQAFSDRQTAEVGALIFGRRTYEGMMEYWSAQSDPTAIFMNGILKYVASDTLERAEWNNSTLLQGDVVKAIGALKAEPGKDLFIFGSADLVADLLPTGLIDEYRVAVAPVLLGGGTPLFRPMETPINMRLLDCEQVGSSAVILRYALT</sequence>
<dbReference type="AlphaFoldDB" id="A0A934SE85"/>
<feature type="domain" description="Bacterial bifunctional deaminase-reductase C-terminal" evidence="1">
    <location>
        <begin position="3"/>
        <end position="175"/>
    </location>
</feature>
<dbReference type="Gene3D" id="3.40.430.10">
    <property type="entry name" value="Dihydrofolate Reductase, subunit A"/>
    <property type="match status" value="1"/>
</dbReference>
<evidence type="ECO:0000259" key="1">
    <source>
        <dbReference type="Pfam" id="PF01872"/>
    </source>
</evidence>
<dbReference type="InterPro" id="IPR050765">
    <property type="entry name" value="Riboflavin_Biosynth_HTPR"/>
</dbReference>
<dbReference type="GO" id="GO:0008703">
    <property type="term" value="F:5-amino-6-(5-phosphoribosylamino)uracil reductase activity"/>
    <property type="evidence" value="ECO:0007669"/>
    <property type="project" value="InterPro"/>
</dbReference>
<name>A0A934SE85_9RHOB</name>
<dbReference type="InterPro" id="IPR002734">
    <property type="entry name" value="RibDG_C"/>
</dbReference>
<dbReference type="PANTHER" id="PTHR38011">
    <property type="entry name" value="DIHYDROFOLATE REDUCTASE FAMILY PROTEIN (AFU_ORTHOLOGUE AFUA_8G06820)"/>
    <property type="match status" value="1"/>
</dbReference>